<evidence type="ECO:0008006" key="3">
    <source>
        <dbReference type="Google" id="ProtNLM"/>
    </source>
</evidence>
<accession>A0ABZ2QWH3</accession>
<proteinExistence type="predicted"/>
<keyword evidence="2" id="KW-1185">Reference proteome</keyword>
<organism evidence="1 2">
    <name type="scientific">Streptomyces sirii</name>
    <dbReference type="NCBI Taxonomy" id="3127701"/>
    <lineage>
        <taxon>Bacteria</taxon>
        <taxon>Bacillati</taxon>
        <taxon>Actinomycetota</taxon>
        <taxon>Actinomycetes</taxon>
        <taxon>Kitasatosporales</taxon>
        <taxon>Streptomycetaceae</taxon>
        <taxon>Streptomyces</taxon>
    </lineage>
</organism>
<evidence type="ECO:0000313" key="1">
    <source>
        <dbReference type="EMBL" id="WXK78634.1"/>
    </source>
</evidence>
<evidence type="ECO:0000313" key="2">
    <source>
        <dbReference type="Proteomes" id="UP001626628"/>
    </source>
</evidence>
<name>A0ABZ2QWH3_9ACTN</name>
<sequence>MVKVTAKGTVRVSVAGLCCCRPGDRSRLIYRTLLHRGREGEPKGFLEPELIRLLDAAHQQLRAPIVLIWDRLSLHRIPAIRSAIAARTAGELAAAVKNRLRRMRHRTRLVDGYLTGAGLSPPLPTRP</sequence>
<dbReference type="EMBL" id="CP147982">
    <property type="protein sequence ID" value="WXK78634.1"/>
    <property type="molecule type" value="Genomic_DNA"/>
</dbReference>
<reference evidence="1 2" key="1">
    <citation type="submission" date="2024-03" db="EMBL/GenBank/DDBJ databases">
        <title>The complete genome of Streptomyces sirii sp.nov.</title>
        <authorList>
            <person name="Zakalyukina Y.V."/>
            <person name="Belik A.R."/>
            <person name="Biryukov M.V."/>
            <person name="Baturina O.A."/>
            <person name="Kabilov M.R."/>
        </authorList>
    </citation>
    <scope>NUCLEOTIDE SEQUENCE [LARGE SCALE GENOMIC DNA]</scope>
    <source>
        <strain evidence="1 2">BP-8</strain>
    </source>
</reference>
<protein>
    <recommendedName>
        <fullName evidence="3">Tc1-like transposase DDE domain-containing protein</fullName>
    </recommendedName>
</protein>
<dbReference type="Proteomes" id="UP001626628">
    <property type="component" value="Chromosome"/>
</dbReference>
<gene>
    <name evidence="1" type="ORF">WAB15_23045</name>
</gene>
<dbReference type="RefSeq" id="WP_407287410.1">
    <property type="nucleotide sequence ID" value="NZ_CP147982.1"/>
</dbReference>